<protein>
    <submittedName>
        <fullName evidence="2">Uncharacterized protein</fullName>
    </submittedName>
</protein>
<evidence type="ECO:0000313" key="2">
    <source>
        <dbReference type="EMBL" id="SMC69966.1"/>
    </source>
</evidence>
<sequence length="118" mass="13127">MTPADLPETTNLSTHQVRRALRQLIDRGLVTASADRLAVTPPDVALNVLLMEAETELERARLHAVRLADRHRQAAGSRFPAELVEIVHGSAEITRRAEQISPDRTRCPRCPASRCTTR</sequence>
<dbReference type="AlphaFoldDB" id="A0A1Y5X5I3"/>
<organism evidence="2 3">
    <name type="scientific">Kibdelosporangium aridum</name>
    <dbReference type="NCBI Taxonomy" id="2030"/>
    <lineage>
        <taxon>Bacteria</taxon>
        <taxon>Bacillati</taxon>
        <taxon>Actinomycetota</taxon>
        <taxon>Actinomycetes</taxon>
        <taxon>Pseudonocardiales</taxon>
        <taxon>Pseudonocardiaceae</taxon>
        <taxon>Kibdelosporangium</taxon>
    </lineage>
</organism>
<dbReference type="SUPFAM" id="SSF46785">
    <property type="entry name" value="Winged helix' DNA-binding domain"/>
    <property type="match status" value="1"/>
</dbReference>
<evidence type="ECO:0000256" key="1">
    <source>
        <dbReference type="SAM" id="MobiDB-lite"/>
    </source>
</evidence>
<dbReference type="InterPro" id="IPR036390">
    <property type="entry name" value="WH_DNA-bd_sf"/>
</dbReference>
<name>A0A1Y5X5I3_KIBAR</name>
<proteinExistence type="predicted"/>
<accession>A0A1Y5X5I3</accession>
<feature type="compositionally biased region" description="Basic and acidic residues" evidence="1">
    <location>
        <begin position="95"/>
        <end position="106"/>
    </location>
</feature>
<dbReference type="Proteomes" id="UP000192674">
    <property type="component" value="Unassembled WGS sequence"/>
</dbReference>
<gene>
    <name evidence="2" type="ORF">SAMN05661093_01527</name>
</gene>
<dbReference type="EMBL" id="FWXV01000001">
    <property type="protein sequence ID" value="SMC69966.1"/>
    <property type="molecule type" value="Genomic_DNA"/>
</dbReference>
<reference evidence="2 3" key="1">
    <citation type="submission" date="2017-04" db="EMBL/GenBank/DDBJ databases">
        <authorList>
            <person name="Afonso C.L."/>
            <person name="Miller P.J."/>
            <person name="Scott M.A."/>
            <person name="Spackman E."/>
            <person name="Goraichik I."/>
            <person name="Dimitrov K.M."/>
            <person name="Suarez D.L."/>
            <person name="Swayne D.E."/>
        </authorList>
    </citation>
    <scope>NUCLEOTIDE SEQUENCE [LARGE SCALE GENOMIC DNA]</scope>
    <source>
        <strain evidence="2 3">DSM 43828</strain>
    </source>
</reference>
<feature type="region of interest" description="Disordered" evidence="1">
    <location>
        <begin position="95"/>
        <end position="118"/>
    </location>
</feature>
<keyword evidence="3" id="KW-1185">Reference proteome</keyword>
<evidence type="ECO:0000313" key="3">
    <source>
        <dbReference type="Proteomes" id="UP000192674"/>
    </source>
</evidence>